<dbReference type="InterPro" id="IPR024478">
    <property type="entry name" value="HlyB_4HB_MCP"/>
</dbReference>
<dbReference type="CDD" id="cd06225">
    <property type="entry name" value="HAMP"/>
    <property type="match status" value="1"/>
</dbReference>
<reference evidence="8 9" key="1">
    <citation type="submission" date="2015-09" db="EMBL/GenBank/DDBJ databases">
        <authorList>
            <consortium name="Pathogen Informatics"/>
        </authorList>
    </citation>
    <scope>NUCLEOTIDE SEQUENCE [LARGE SCALE GENOMIC DNA]</scope>
    <source>
        <strain evidence="8 9">2789STDY5834960</strain>
    </source>
</reference>
<dbReference type="Proteomes" id="UP000095350">
    <property type="component" value="Unassembled WGS sequence"/>
</dbReference>
<dbReference type="SMART" id="SM00283">
    <property type="entry name" value="MA"/>
    <property type="match status" value="1"/>
</dbReference>
<dbReference type="EMBL" id="CYXZ01000015">
    <property type="protein sequence ID" value="CUN15691.1"/>
    <property type="molecule type" value="Genomic_DNA"/>
</dbReference>
<keyword evidence="1" id="KW-0145">Chemotaxis</keyword>
<accession>A0A173UL15</accession>
<dbReference type="RefSeq" id="WP_055194605.1">
    <property type="nucleotide sequence ID" value="NZ_CABIYH010000015.1"/>
</dbReference>
<dbReference type="PANTHER" id="PTHR43531">
    <property type="entry name" value="PROTEIN ICFG"/>
    <property type="match status" value="1"/>
</dbReference>
<keyword evidence="5" id="KW-0472">Membrane</keyword>
<dbReference type="SUPFAM" id="SSF58104">
    <property type="entry name" value="Methyl-accepting chemotaxis protein (MCP) signaling domain"/>
    <property type="match status" value="1"/>
</dbReference>
<dbReference type="Pfam" id="PF12729">
    <property type="entry name" value="4HB_MCP_1"/>
    <property type="match status" value="1"/>
</dbReference>
<sequence length="568" mass="61358">MQKLKDMKIKKRLNTGFKMVTGIATIAAVLGIIAMLVASGRYEYAMTNYGFSQGDIGKAMVTFSETRSALRAVVGYDEEDMIEAQVSLHDQKKEAFETYLKDIESTMVFPQAKEAYNTLVTDLDGYWDIDAEVLELATSSSDDGYLKAQEIDTGELSPQYDKIYQDLATLMDLNVQKGDASKASLHNMELIFMIVIIAVIVVCIVISIRIGNTMAVDIEKPLTALAERLKSFAEGDLDSPFPESEADDEIKEMILEAEQMAHNLNLIITDAGELLGEMAAGNYAVGTRIENKYVGKFAALKDAIRKMNRQMNSTLQQVEDASKQVSAGSENLAESAQALAEGATDQAGSVEELTATITNITDNVNATAEKLEASHQKASQYAKQADNSREQMTALTDAMGRINETSTKIENIISDIEDIASQTNLLSLNAAIEAARAGEAGKGFAVVADQIRKLAEQSAQSAVDTRQLIEGSLQEIAEGNKAAESASAALEEVVEGIKEIAEESKMLSEQSAEQARAMEQAESGVNQISEVVQSNSAAAQESSATSEELSAQAVSLNELVGQFVLRKD</sequence>
<dbReference type="Gene3D" id="6.10.340.10">
    <property type="match status" value="1"/>
</dbReference>
<evidence type="ECO:0000256" key="4">
    <source>
        <dbReference type="SAM" id="Coils"/>
    </source>
</evidence>
<dbReference type="GO" id="GO:0007165">
    <property type="term" value="P:signal transduction"/>
    <property type="evidence" value="ECO:0007669"/>
    <property type="project" value="UniProtKB-KW"/>
</dbReference>
<keyword evidence="4" id="KW-0175">Coiled coil</keyword>
<dbReference type="PaxDb" id="166486-ERS852572_02184"/>
<dbReference type="SMART" id="SM00304">
    <property type="entry name" value="HAMP"/>
    <property type="match status" value="2"/>
</dbReference>
<keyword evidence="8" id="KW-0675">Receptor</keyword>
<dbReference type="GO" id="GO:0005886">
    <property type="term" value="C:plasma membrane"/>
    <property type="evidence" value="ECO:0007669"/>
    <property type="project" value="TreeGrafter"/>
</dbReference>
<feature type="transmembrane region" description="Helical" evidence="5">
    <location>
        <begin position="190"/>
        <end position="210"/>
    </location>
</feature>
<evidence type="ECO:0000313" key="9">
    <source>
        <dbReference type="Proteomes" id="UP000095350"/>
    </source>
</evidence>
<dbReference type="InterPro" id="IPR004090">
    <property type="entry name" value="Chemotax_Me-accpt_rcpt"/>
</dbReference>
<dbReference type="PANTHER" id="PTHR43531:SF11">
    <property type="entry name" value="METHYL-ACCEPTING CHEMOTAXIS PROTEIN 3"/>
    <property type="match status" value="1"/>
</dbReference>
<comment type="similarity">
    <text evidence="2">Belongs to the methyl-accepting chemotaxis (MCP) protein family.</text>
</comment>
<dbReference type="PRINTS" id="PR00260">
    <property type="entry name" value="CHEMTRNSDUCR"/>
</dbReference>
<gene>
    <name evidence="8" type="primary">tap_3</name>
    <name evidence="8" type="ORF">ERS852572_02184</name>
</gene>
<evidence type="ECO:0000256" key="1">
    <source>
        <dbReference type="ARBA" id="ARBA00022500"/>
    </source>
</evidence>
<dbReference type="PROSITE" id="PS50111">
    <property type="entry name" value="CHEMOTAXIS_TRANSDUC_2"/>
    <property type="match status" value="1"/>
</dbReference>
<evidence type="ECO:0000256" key="5">
    <source>
        <dbReference type="SAM" id="Phobius"/>
    </source>
</evidence>
<dbReference type="InterPro" id="IPR004089">
    <property type="entry name" value="MCPsignal_dom"/>
</dbReference>
<dbReference type="Pfam" id="PF00672">
    <property type="entry name" value="HAMP"/>
    <property type="match status" value="1"/>
</dbReference>
<evidence type="ECO:0000259" key="6">
    <source>
        <dbReference type="PROSITE" id="PS50111"/>
    </source>
</evidence>
<name>A0A173UL15_9FIRM</name>
<dbReference type="InterPro" id="IPR003660">
    <property type="entry name" value="HAMP_dom"/>
</dbReference>
<feature type="transmembrane region" description="Helical" evidence="5">
    <location>
        <begin position="20"/>
        <end position="38"/>
    </location>
</feature>
<keyword evidence="3" id="KW-0807">Transducer</keyword>
<dbReference type="AlphaFoldDB" id="A0A173UL15"/>
<evidence type="ECO:0000313" key="8">
    <source>
        <dbReference type="EMBL" id="CUN15691.1"/>
    </source>
</evidence>
<keyword evidence="5" id="KW-0812">Transmembrane</keyword>
<dbReference type="GO" id="GO:0006935">
    <property type="term" value="P:chemotaxis"/>
    <property type="evidence" value="ECO:0007669"/>
    <property type="project" value="UniProtKB-KW"/>
</dbReference>
<dbReference type="Gene3D" id="1.10.287.950">
    <property type="entry name" value="Methyl-accepting chemotaxis protein"/>
    <property type="match status" value="1"/>
</dbReference>
<dbReference type="Pfam" id="PF00015">
    <property type="entry name" value="MCPsignal"/>
    <property type="match status" value="1"/>
</dbReference>
<proteinExistence type="inferred from homology"/>
<feature type="coiled-coil region" evidence="4">
    <location>
        <begin position="297"/>
        <end position="324"/>
    </location>
</feature>
<dbReference type="OrthoDB" id="9814363at2"/>
<dbReference type="STRING" id="166486.ERS852572_02184"/>
<evidence type="ECO:0000256" key="2">
    <source>
        <dbReference type="ARBA" id="ARBA00029447"/>
    </source>
</evidence>
<evidence type="ECO:0000256" key="3">
    <source>
        <dbReference type="PROSITE-ProRule" id="PRU00284"/>
    </source>
</evidence>
<evidence type="ECO:0000259" key="7">
    <source>
        <dbReference type="PROSITE" id="PS50885"/>
    </source>
</evidence>
<dbReference type="InterPro" id="IPR051310">
    <property type="entry name" value="MCP_chemotaxis"/>
</dbReference>
<feature type="domain" description="HAMP" evidence="7">
    <location>
        <begin position="216"/>
        <end position="269"/>
    </location>
</feature>
<dbReference type="GO" id="GO:0004888">
    <property type="term" value="F:transmembrane signaling receptor activity"/>
    <property type="evidence" value="ECO:0007669"/>
    <property type="project" value="InterPro"/>
</dbReference>
<feature type="domain" description="Methyl-accepting transducer" evidence="6">
    <location>
        <begin position="321"/>
        <end position="550"/>
    </location>
</feature>
<keyword evidence="5" id="KW-1133">Transmembrane helix</keyword>
<dbReference type="SUPFAM" id="SSF158472">
    <property type="entry name" value="HAMP domain-like"/>
    <property type="match status" value="1"/>
</dbReference>
<dbReference type="PROSITE" id="PS50885">
    <property type="entry name" value="HAMP"/>
    <property type="match status" value="1"/>
</dbReference>
<organism evidence="8 9">
    <name type="scientific">Roseburia intestinalis</name>
    <dbReference type="NCBI Taxonomy" id="166486"/>
    <lineage>
        <taxon>Bacteria</taxon>
        <taxon>Bacillati</taxon>
        <taxon>Bacillota</taxon>
        <taxon>Clostridia</taxon>
        <taxon>Lachnospirales</taxon>
        <taxon>Lachnospiraceae</taxon>
        <taxon>Roseburia</taxon>
    </lineage>
</organism>
<protein>
    <submittedName>
        <fullName evidence="8">Dipeptide chemoreceptor protein</fullName>
    </submittedName>
</protein>